<feature type="compositionally biased region" description="Pro residues" evidence="1">
    <location>
        <begin position="181"/>
        <end position="195"/>
    </location>
</feature>
<gene>
    <name evidence="2" type="ORF">OHK93_000643</name>
</gene>
<dbReference type="Proteomes" id="UP001161017">
    <property type="component" value="Unassembled WGS sequence"/>
</dbReference>
<dbReference type="EMBL" id="JAPUFD010000001">
    <property type="protein sequence ID" value="MDI1485505.1"/>
    <property type="molecule type" value="Genomic_DNA"/>
</dbReference>
<feature type="compositionally biased region" description="Low complexity" evidence="1">
    <location>
        <begin position="141"/>
        <end position="151"/>
    </location>
</feature>
<feature type="compositionally biased region" description="Polar residues" evidence="1">
    <location>
        <begin position="49"/>
        <end position="74"/>
    </location>
</feature>
<evidence type="ECO:0000256" key="1">
    <source>
        <dbReference type="SAM" id="MobiDB-lite"/>
    </source>
</evidence>
<evidence type="ECO:0000313" key="2">
    <source>
        <dbReference type="EMBL" id="MDI1485505.1"/>
    </source>
</evidence>
<keyword evidence="3" id="KW-1185">Reference proteome</keyword>
<reference evidence="2" key="1">
    <citation type="journal article" date="2023" name="Genome Biol. Evol.">
        <title>First Whole Genome Sequence and Flow Cytometry Genome Size Data for the Lichen-Forming Fungus Ramalina farinacea (Ascomycota).</title>
        <authorList>
            <person name="Llewellyn T."/>
            <person name="Mian S."/>
            <person name="Hill R."/>
            <person name="Leitch I.J."/>
            <person name="Gaya E."/>
        </authorList>
    </citation>
    <scope>NUCLEOTIDE SEQUENCE</scope>
    <source>
        <strain evidence="2">LIQ254RAFAR</strain>
    </source>
</reference>
<feature type="region of interest" description="Disordered" evidence="1">
    <location>
        <begin position="1"/>
        <end position="211"/>
    </location>
</feature>
<accession>A0AA43TSS1</accession>
<evidence type="ECO:0000313" key="3">
    <source>
        <dbReference type="Proteomes" id="UP001161017"/>
    </source>
</evidence>
<comment type="caution">
    <text evidence="2">The sequence shown here is derived from an EMBL/GenBank/DDBJ whole genome shotgun (WGS) entry which is preliminary data.</text>
</comment>
<feature type="compositionally biased region" description="Polar residues" evidence="1">
    <location>
        <begin position="19"/>
        <end position="30"/>
    </location>
</feature>
<protein>
    <submittedName>
        <fullName evidence="2">Uncharacterized protein</fullName>
    </submittedName>
</protein>
<feature type="compositionally biased region" description="Low complexity" evidence="1">
    <location>
        <begin position="31"/>
        <end position="47"/>
    </location>
</feature>
<organism evidence="2 3">
    <name type="scientific">Ramalina farinacea</name>
    <dbReference type="NCBI Taxonomy" id="258253"/>
    <lineage>
        <taxon>Eukaryota</taxon>
        <taxon>Fungi</taxon>
        <taxon>Dikarya</taxon>
        <taxon>Ascomycota</taxon>
        <taxon>Pezizomycotina</taxon>
        <taxon>Lecanoromycetes</taxon>
        <taxon>OSLEUM clade</taxon>
        <taxon>Lecanoromycetidae</taxon>
        <taxon>Lecanorales</taxon>
        <taxon>Lecanorineae</taxon>
        <taxon>Ramalinaceae</taxon>
        <taxon>Ramalina</taxon>
    </lineage>
</organism>
<proteinExistence type="predicted"/>
<sequence>MAPPPFTPSPHRFAPPKSRPSQKAPSSSLRFSSTQPSPSQQQFAPTPKFQFSTPRPSANDTRPPQSTPQHSSPLTRRPAARRKDDIEEFPSSSDRDTDDDDDDAAGLTADLPTPEQLFAAEAPQPRGIKRPHPTSSRGAEDAIVISSSSSPSEDEVTPPTTPPCAAHSSSPHKHSSRTPFILPPLRSPTPPPPSTPSAFFSPTGKRGQRYIPGGMASTVREWVVEASMMRGSKVGGWDYKVRVPGKVGFGGDGRVVVVRDEGERAGWILIAGGEEGGGRIAGGVKGVERLVGVREPVWDVELWTGEVWRVGVEWDVIGEG</sequence>
<dbReference type="AlphaFoldDB" id="A0AA43TSS1"/>
<name>A0AA43TSS1_9LECA</name>